<accession>A0A6N1VL86</accession>
<reference evidence="3 4" key="1">
    <citation type="submission" date="2020-06" db="EMBL/GenBank/DDBJ databases">
        <title>Oricola thermophila sp. nov. isolated from a tidal sediments.</title>
        <authorList>
            <person name="Kwon K.K."/>
            <person name="Yang S.-H."/>
            <person name="Park M.-J."/>
        </authorList>
    </citation>
    <scope>NUCLEOTIDE SEQUENCE [LARGE SCALE GENOMIC DNA]</scope>
    <source>
        <strain evidence="3 4">MEBiC13590</strain>
    </source>
</reference>
<dbReference type="InterPro" id="IPR023210">
    <property type="entry name" value="NADP_OxRdtase_dom"/>
</dbReference>
<name>A0A6N1VL86_9HYPH</name>
<dbReference type="RefSeq" id="WP_175277608.1">
    <property type="nucleotide sequence ID" value="NZ_CP054836.1"/>
</dbReference>
<dbReference type="InterPro" id="IPR050523">
    <property type="entry name" value="AKR_Detox_Biosynth"/>
</dbReference>
<feature type="domain" description="NADP-dependent oxidoreductase" evidence="2">
    <location>
        <begin position="15"/>
        <end position="340"/>
    </location>
</feature>
<proteinExistence type="predicted"/>
<dbReference type="Pfam" id="PF00248">
    <property type="entry name" value="Aldo_ket_red"/>
    <property type="match status" value="1"/>
</dbReference>
<evidence type="ECO:0000259" key="2">
    <source>
        <dbReference type="Pfam" id="PF00248"/>
    </source>
</evidence>
<keyword evidence="1" id="KW-0560">Oxidoreductase</keyword>
<evidence type="ECO:0000313" key="3">
    <source>
        <dbReference type="EMBL" id="QKV19717.1"/>
    </source>
</evidence>
<organism evidence="3 4">
    <name type="scientific">Oricola thermophila</name>
    <dbReference type="NCBI Taxonomy" id="2742145"/>
    <lineage>
        <taxon>Bacteria</taxon>
        <taxon>Pseudomonadati</taxon>
        <taxon>Pseudomonadota</taxon>
        <taxon>Alphaproteobacteria</taxon>
        <taxon>Hyphomicrobiales</taxon>
        <taxon>Ahrensiaceae</taxon>
        <taxon>Oricola</taxon>
    </lineage>
</organism>
<dbReference type="SUPFAM" id="SSF51430">
    <property type="entry name" value="NAD(P)-linked oxidoreductase"/>
    <property type="match status" value="1"/>
</dbReference>
<protein>
    <submittedName>
        <fullName evidence="3">Aldo/keto reductase</fullName>
    </submittedName>
</protein>
<dbReference type="GO" id="GO:0016491">
    <property type="term" value="F:oxidoreductase activity"/>
    <property type="evidence" value="ECO:0007669"/>
    <property type="project" value="UniProtKB-KW"/>
</dbReference>
<dbReference type="EMBL" id="CP054836">
    <property type="protein sequence ID" value="QKV19717.1"/>
    <property type="molecule type" value="Genomic_DNA"/>
</dbReference>
<sequence>MKYRKLGRTGLEVSAICLGTMTWGSQNTEAEGHEQMDYAVSQGVNFFDTAELYPTTPQGPETYGRTEEIIGTWFASRGRRQDIVLATKVVGPGRPHIDDGAPLSAEKIRRACERSLKRLQTDYIDLYQVHWPNRGSYHFRQTWTWAPHTHDGEKARADFLETLETMEALRKEGKIRHFGLSNETVWGTMNYLRIGAERGLPRVASIQNEYSLLHRIFDTDFAELCAHEDIGLLAYSPLAAGLLSGKYRDGAVPAGSRMSMQADLNGRWTERSKPAVAAYLDIADRHGLEPAQMALAFVLSRPFTTAAIIGATGMDQLRTDIAAVDVELSEAVLDEIQAVYRKYPLPL</sequence>
<dbReference type="Proteomes" id="UP000509367">
    <property type="component" value="Chromosome"/>
</dbReference>
<dbReference type="PANTHER" id="PTHR43364">
    <property type="entry name" value="NADH-SPECIFIC METHYLGLYOXAL REDUCTASE-RELATED"/>
    <property type="match status" value="1"/>
</dbReference>
<evidence type="ECO:0000313" key="4">
    <source>
        <dbReference type="Proteomes" id="UP000509367"/>
    </source>
</evidence>
<dbReference type="AlphaFoldDB" id="A0A6N1VL86"/>
<dbReference type="PANTHER" id="PTHR43364:SF4">
    <property type="entry name" value="NAD(P)-LINKED OXIDOREDUCTASE SUPERFAMILY PROTEIN"/>
    <property type="match status" value="1"/>
</dbReference>
<keyword evidence="4" id="KW-1185">Reference proteome</keyword>
<evidence type="ECO:0000256" key="1">
    <source>
        <dbReference type="ARBA" id="ARBA00023002"/>
    </source>
</evidence>
<dbReference type="Gene3D" id="3.20.20.100">
    <property type="entry name" value="NADP-dependent oxidoreductase domain"/>
    <property type="match status" value="1"/>
</dbReference>
<gene>
    <name evidence="3" type="ORF">HTY61_15270</name>
</gene>
<dbReference type="KEGG" id="orm:HTY61_15270"/>
<dbReference type="InterPro" id="IPR036812">
    <property type="entry name" value="NAD(P)_OxRdtase_dom_sf"/>
</dbReference>
<dbReference type="CDD" id="cd19094">
    <property type="entry name" value="AKR_Tas-like"/>
    <property type="match status" value="1"/>
</dbReference>